<dbReference type="Pfam" id="PF19328">
    <property type="entry name" value="DAP_DH_C"/>
    <property type="match status" value="1"/>
</dbReference>
<comment type="caution">
    <text evidence="2">The sequence shown here is derived from an EMBL/GenBank/DDBJ whole genome shotgun (WGS) entry which is preliminary data.</text>
</comment>
<proteinExistence type="predicted"/>
<dbReference type="AlphaFoldDB" id="A0A7J9V0X0"/>
<keyword evidence="3" id="KW-1185">Reference proteome</keyword>
<dbReference type="InterPro" id="IPR045760">
    <property type="entry name" value="DAP_DH_C"/>
</dbReference>
<accession>A0A7J9V0X0</accession>
<sequence length="303" mass="32491">MDRRDLSSLVVLPTIEDVAWEAVGADVTIVAAKLDVPDLVELVKTILEHDTDILTIVEDVFDLESFAPSLHAELDAAAVVAGRSVVATGVQDIAWSGLVAQATGMQRNLRSIRLKQHLGVDGYPREFVEWIGVGLSGEAFDAAAEEAGKTPSVFGAILPVLVRRLGLTPVEESREMSPYVIDEPVDSITLERTIRPGDPVGRRDVVTVRTAEGVDLVAELVTSALMGQDDFHAVLDGDPRVEIDHRLVPGSPAVDATTVNRIPDVIAAPPGLISTIDLPAPRFRPRITKESVRAAAALTQAER</sequence>
<dbReference type="EMBL" id="WHPD01003821">
    <property type="protein sequence ID" value="MPV90529.1"/>
    <property type="molecule type" value="Genomic_DNA"/>
</dbReference>
<evidence type="ECO:0000313" key="2">
    <source>
        <dbReference type="EMBL" id="MPV90529.1"/>
    </source>
</evidence>
<feature type="domain" description="2,4-diaminopentanoate dehydrogenase C-terminal" evidence="1">
    <location>
        <begin position="98"/>
        <end position="282"/>
    </location>
</feature>
<evidence type="ECO:0000259" key="1">
    <source>
        <dbReference type="Pfam" id="PF19328"/>
    </source>
</evidence>
<gene>
    <name evidence="2" type="ORF">GB882_17795</name>
</gene>
<reference evidence="2 3" key="1">
    <citation type="submission" date="2019-10" db="EMBL/GenBank/DDBJ databases">
        <title>Georgenia wutianyii sp. nov. and Georgenia yuyongxinii sp. nov. isolated from plateau pika (Ochotona curzoniae) in the Qinghai-Tibet plateau of China.</title>
        <authorList>
            <person name="Tian Z."/>
        </authorList>
    </citation>
    <scope>NUCLEOTIDE SEQUENCE [LARGE SCALE GENOMIC DNA]</scope>
    <source>
        <strain evidence="2 3">JCM 15130</strain>
    </source>
</reference>
<name>A0A7J9V0X0_9MICO</name>
<evidence type="ECO:0000313" key="3">
    <source>
        <dbReference type="Proteomes" id="UP000429644"/>
    </source>
</evidence>
<dbReference type="Proteomes" id="UP000429644">
    <property type="component" value="Unassembled WGS sequence"/>
</dbReference>
<protein>
    <recommendedName>
        <fullName evidence="1">2,4-diaminopentanoate dehydrogenase C-terminal domain-containing protein</fullName>
    </recommendedName>
</protein>
<organism evidence="2 3">
    <name type="scientific">Georgenia ruanii</name>
    <dbReference type="NCBI Taxonomy" id="348442"/>
    <lineage>
        <taxon>Bacteria</taxon>
        <taxon>Bacillati</taxon>
        <taxon>Actinomycetota</taxon>
        <taxon>Actinomycetes</taxon>
        <taxon>Micrococcales</taxon>
        <taxon>Bogoriellaceae</taxon>
        <taxon>Georgenia</taxon>
    </lineage>
</organism>